<dbReference type="GO" id="GO:0005743">
    <property type="term" value="C:mitochondrial inner membrane"/>
    <property type="evidence" value="ECO:0007669"/>
    <property type="project" value="UniProtKB-SubCell"/>
</dbReference>
<evidence type="ECO:0000313" key="15">
    <source>
        <dbReference type="Proteomes" id="UP000076727"/>
    </source>
</evidence>
<evidence type="ECO:0000256" key="8">
    <source>
        <dbReference type="ARBA" id="ARBA00023002"/>
    </source>
</evidence>
<dbReference type="InterPro" id="IPR050074">
    <property type="entry name" value="DHO_dehydrogenase"/>
</dbReference>
<dbReference type="UniPathway" id="UPA00070">
    <property type="reaction ID" value="UER00946"/>
</dbReference>
<keyword evidence="8 11" id="KW-0560">Oxidoreductase</keyword>
<proteinExistence type="inferred from homology"/>
<accession>A0A165LLP7</accession>
<dbReference type="CDD" id="cd04738">
    <property type="entry name" value="DHOD_2_like"/>
    <property type="match status" value="1"/>
</dbReference>
<keyword evidence="15" id="KW-1185">Reference proteome</keyword>
<dbReference type="STRING" id="1314783.A0A165LLP7"/>
<dbReference type="InterPro" id="IPR005720">
    <property type="entry name" value="Dihydroorotate_DH_cat"/>
</dbReference>
<dbReference type="NCBIfam" id="TIGR01036">
    <property type="entry name" value="pyrD_sub2"/>
    <property type="match status" value="1"/>
</dbReference>
<evidence type="ECO:0000256" key="5">
    <source>
        <dbReference type="ARBA" id="ARBA00017599"/>
    </source>
</evidence>
<evidence type="ECO:0000256" key="3">
    <source>
        <dbReference type="ARBA" id="ARBA00005359"/>
    </source>
</evidence>
<keyword evidence="11" id="KW-0496">Mitochondrion</keyword>
<dbReference type="EMBL" id="KV429124">
    <property type="protein sequence ID" value="KZT64583.1"/>
    <property type="molecule type" value="Genomic_DNA"/>
</dbReference>
<evidence type="ECO:0000256" key="2">
    <source>
        <dbReference type="ARBA" id="ARBA00005161"/>
    </source>
</evidence>
<evidence type="ECO:0000256" key="1">
    <source>
        <dbReference type="ARBA" id="ARBA00004370"/>
    </source>
</evidence>
<comment type="pathway">
    <text evidence="2 11">Pyrimidine metabolism; UMP biosynthesis via de novo pathway; orotate from (S)-dihydroorotate (quinone route): step 1/1.</text>
</comment>
<dbReference type="NCBIfam" id="NF003645">
    <property type="entry name" value="PRK05286.1-2"/>
    <property type="match status" value="1"/>
</dbReference>
<feature type="domain" description="Dihydroorotate dehydrogenase catalytic" evidence="13">
    <location>
        <begin position="113"/>
        <end position="434"/>
    </location>
</feature>
<name>A0A165LLP7_9APHY</name>
<dbReference type="SUPFAM" id="SSF51395">
    <property type="entry name" value="FMN-linked oxidoreductases"/>
    <property type="match status" value="1"/>
</dbReference>
<evidence type="ECO:0000256" key="7">
    <source>
        <dbReference type="ARBA" id="ARBA00022643"/>
    </source>
</evidence>
<dbReference type="Pfam" id="PF01180">
    <property type="entry name" value="DHO_dh"/>
    <property type="match status" value="1"/>
</dbReference>
<comment type="cofactor">
    <cofactor evidence="11">
        <name>FMN</name>
        <dbReference type="ChEBI" id="CHEBI:58210"/>
    </cofactor>
    <text evidence="11">Binds 1 FMN per subunit.</text>
</comment>
<evidence type="ECO:0000259" key="13">
    <source>
        <dbReference type="Pfam" id="PF01180"/>
    </source>
</evidence>
<dbReference type="Proteomes" id="UP000076727">
    <property type="component" value="Unassembled WGS sequence"/>
</dbReference>
<dbReference type="EC" id="1.3.5.2" evidence="4 11"/>
<dbReference type="NCBIfam" id="NF003652">
    <property type="entry name" value="PRK05286.2-5"/>
    <property type="match status" value="1"/>
</dbReference>
<dbReference type="Gene3D" id="3.20.20.70">
    <property type="entry name" value="Aldolase class I"/>
    <property type="match status" value="1"/>
</dbReference>
<keyword evidence="6 11" id="KW-0285">Flavoprotein</keyword>
<keyword evidence="9" id="KW-0472">Membrane</keyword>
<keyword evidence="7 11" id="KW-0288">FMN</keyword>
<evidence type="ECO:0000313" key="14">
    <source>
        <dbReference type="EMBL" id="KZT64583.1"/>
    </source>
</evidence>
<dbReference type="PANTHER" id="PTHR48109:SF4">
    <property type="entry name" value="DIHYDROOROTATE DEHYDROGENASE (QUINONE), MITOCHONDRIAL"/>
    <property type="match status" value="1"/>
</dbReference>
<dbReference type="PANTHER" id="PTHR48109">
    <property type="entry name" value="DIHYDROOROTATE DEHYDROGENASE (QUINONE), MITOCHONDRIAL-RELATED"/>
    <property type="match status" value="1"/>
</dbReference>
<protein>
    <recommendedName>
        <fullName evidence="5 11">Dihydroorotate dehydrogenase (quinone), mitochondrial</fullName>
        <shortName evidence="11">DHOdehase</shortName>
        <ecNumber evidence="4 11">1.3.5.2</ecNumber>
    </recommendedName>
</protein>
<dbReference type="InterPro" id="IPR013785">
    <property type="entry name" value="Aldolase_TIM"/>
</dbReference>
<dbReference type="InterPro" id="IPR001295">
    <property type="entry name" value="Dihydroorotate_DH_CS"/>
</dbReference>
<reference evidence="14 15" key="1">
    <citation type="journal article" date="2016" name="Mol. Biol. Evol.">
        <title>Comparative Genomics of Early-Diverging Mushroom-Forming Fungi Provides Insights into the Origins of Lignocellulose Decay Capabilities.</title>
        <authorList>
            <person name="Nagy L.G."/>
            <person name="Riley R."/>
            <person name="Tritt A."/>
            <person name="Adam C."/>
            <person name="Daum C."/>
            <person name="Floudas D."/>
            <person name="Sun H."/>
            <person name="Yadav J.S."/>
            <person name="Pangilinan J."/>
            <person name="Larsson K.H."/>
            <person name="Matsuura K."/>
            <person name="Barry K."/>
            <person name="Labutti K."/>
            <person name="Kuo R."/>
            <person name="Ohm R.A."/>
            <person name="Bhattacharya S.S."/>
            <person name="Shirouzu T."/>
            <person name="Yoshinaga Y."/>
            <person name="Martin F.M."/>
            <person name="Grigoriev I.V."/>
            <person name="Hibbett D.S."/>
        </authorList>
    </citation>
    <scope>NUCLEOTIDE SEQUENCE [LARGE SCALE GENOMIC DNA]</scope>
    <source>
        <strain evidence="14 15">L-15889</strain>
    </source>
</reference>
<dbReference type="AlphaFoldDB" id="A0A165LLP7"/>
<evidence type="ECO:0000256" key="4">
    <source>
        <dbReference type="ARBA" id="ARBA00012791"/>
    </source>
</evidence>
<evidence type="ECO:0000256" key="9">
    <source>
        <dbReference type="ARBA" id="ARBA00023136"/>
    </source>
</evidence>
<comment type="subcellular location">
    <subcellularLocation>
        <location evidence="1">Membrane</location>
    </subcellularLocation>
    <subcellularLocation>
        <location evidence="11">Mitochondrion inner membrane</location>
        <topology evidence="11">Single-pass membrane protein</topology>
    </subcellularLocation>
</comment>
<comment type="catalytic activity">
    <reaction evidence="10 11">
        <text>(S)-dihydroorotate + a quinone = orotate + a quinol</text>
        <dbReference type="Rhea" id="RHEA:30187"/>
        <dbReference type="ChEBI" id="CHEBI:24646"/>
        <dbReference type="ChEBI" id="CHEBI:30839"/>
        <dbReference type="ChEBI" id="CHEBI:30864"/>
        <dbReference type="ChEBI" id="CHEBI:132124"/>
        <dbReference type="EC" id="1.3.5.2"/>
    </reaction>
</comment>
<dbReference type="PROSITE" id="PS00912">
    <property type="entry name" value="DHODEHASE_2"/>
    <property type="match status" value="1"/>
</dbReference>
<dbReference type="GO" id="GO:0044205">
    <property type="term" value="P:'de novo' UMP biosynthetic process"/>
    <property type="evidence" value="ECO:0007669"/>
    <property type="project" value="UniProtKB-UniPathway"/>
</dbReference>
<evidence type="ECO:0000256" key="12">
    <source>
        <dbReference type="SAM" id="MobiDB-lite"/>
    </source>
</evidence>
<organism evidence="14 15">
    <name type="scientific">Daedalea quercina L-15889</name>
    <dbReference type="NCBI Taxonomy" id="1314783"/>
    <lineage>
        <taxon>Eukaryota</taxon>
        <taxon>Fungi</taxon>
        <taxon>Dikarya</taxon>
        <taxon>Basidiomycota</taxon>
        <taxon>Agaricomycotina</taxon>
        <taxon>Agaricomycetes</taxon>
        <taxon>Polyporales</taxon>
        <taxon>Fomitopsis</taxon>
    </lineage>
</organism>
<dbReference type="GO" id="GO:0006207">
    <property type="term" value="P:'de novo' pyrimidine nucleobase biosynthetic process"/>
    <property type="evidence" value="ECO:0007669"/>
    <property type="project" value="InterPro"/>
</dbReference>
<dbReference type="GO" id="GO:0106430">
    <property type="term" value="F:dihydroorotate dehydrogenase (quinone) activity"/>
    <property type="evidence" value="ECO:0007669"/>
    <property type="project" value="UniProtKB-EC"/>
</dbReference>
<sequence>MASLRLLPRRALRYEPRLAGRRPPTSLRHASTSSSAASSGLFTLRSGIYASVFVLSAGLFVAYYVDSRAAMHRYVVMPVLRTLLDAEASHKLALRALASGLAPRDTQTDDDRLRTSLWGGELSSPVGIAAGFDKDGEAVDGLFNLGFSWVEIGSVTPRPQPGNPKPRVFRLPSDEAIINRYGFPSDGHTAVLARLRARIPLFHDPESATVPHASLRPDALLAVNLGKNKASPADSIDDFVHGVHTFGPYADVLVINVSSPNTPGLRSLQTRALLERLLDGVSRARDELLVPSDPSGAATSTLLSKPKLVLKIAPDLDESELMAIAAVVRSSGVDGVIVSNTTVRRPKNLSDPNKLEAGGLSGPPLKPYTLATLRTLRALLPESVSLIGCGGIASGEDALDYARAGAAAVQVYTRFAYEGVGTCRRIKDEITEALAREGTTWAAVVQRAVGERSLRESAVGGARSPGAPEEGVEQLKREAEELMRLADELGMRMDAAPAAQAQEVGADDGAKAALPSMS</sequence>
<dbReference type="InterPro" id="IPR005719">
    <property type="entry name" value="Dihydroorotate_DH_2"/>
</dbReference>
<evidence type="ECO:0000256" key="11">
    <source>
        <dbReference type="RuleBase" id="RU361255"/>
    </source>
</evidence>
<keyword evidence="11" id="KW-0999">Mitochondrion inner membrane</keyword>
<dbReference type="OrthoDB" id="14784at2759"/>
<feature type="region of interest" description="Disordered" evidence="12">
    <location>
        <begin position="496"/>
        <end position="518"/>
    </location>
</feature>
<comment type="similarity">
    <text evidence="3 11">Belongs to the dihydroorotate dehydrogenase family. Type 2 subfamily.</text>
</comment>
<evidence type="ECO:0000256" key="6">
    <source>
        <dbReference type="ARBA" id="ARBA00022630"/>
    </source>
</evidence>
<evidence type="ECO:0000256" key="10">
    <source>
        <dbReference type="ARBA" id="ARBA00048639"/>
    </source>
</evidence>
<gene>
    <name evidence="14" type="ORF">DAEQUDRAFT_678316</name>
</gene>
<dbReference type="PROSITE" id="PS00911">
    <property type="entry name" value="DHODEHASE_1"/>
    <property type="match status" value="1"/>
</dbReference>